<comment type="caution">
    <text evidence="2">The sequence shown here is derived from an EMBL/GenBank/DDBJ whole genome shotgun (WGS) entry which is preliminary data.</text>
</comment>
<dbReference type="EMBL" id="BAABGT010000034">
    <property type="protein sequence ID" value="GAA4547071.1"/>
    <property type="molecule type" value="Genomic_DNA"/>
</dbReference>
<organism evidence="2 3">
    <name type="scientific">Pseudonocardia xishanensis</name>
    <dbReference type="NCBI Taxonomy" id="630995"/>
    <lineage>
        <taxon>Bacteria</taxon>
        <taxon>Bacillati</taxon>
        <taxon>Actinomycetota</taxon>
        <taxon>Actinomycetes</taxon>
        <taxon>Pseudonocardiales</taxon>
        <taxon>Pseudonocardiaceae</taxon>
        <taxon>Pseudonocardia</taxon>
    </lineage>
</organism>
<dbReference type="RefSeq" id="WP_345417930.1">
    <property type="nucleotide sequence ID" value="NZ_BAABGT010000034.1"/>
</dbReference>
<evidence type="ECO:0000259" key="1">
    <source>
        <dbReference type="PROSITE" id="PS51708"/>
    </source>
</evidence>
<dbReference type="PROSITE" id="PS51708">
    <property type="entry name" value="CHAD"/>
    <property type="match status" value="1"/>
</dbReference>
<dbReference type="Proteomes" id="UP001501598">
    <property type="component" value="Unassembled WGS sequence"/>
</dbReference>
<name>A0ABP8RTX0_9PSEU</name>
<dbReference type="InterPro" id="IPR007899">
    <property type="entry name" value="CHAD_dom"/>
</dbReference>
<sequence length="489" mass="52320">MAVRTSTPQTPPVTYRAPAAAGAPNLVGLDGVRSTMEGEAEVVSVDRYDTPDLRLATSGIVVALHRTGNEAHWRLDLPDALEDEHLSIPVAVPDVEGVDPALPAELHELVRGVLRGAELGPVGRIRRVRTRESLRGGNHREIAEIVRDEVQLATFGAETTVENWSETTVTTSRPALAAALAERLAQTGAVPAESTADAELGSLLRIDAAPAPKRQPGRKGSAGAALLAYVGKHADRLAAADLGARRDSEDAVHQVRVAARRIRSALKAHAALVDGERATALSGELQWLGRALAPARDLEVQEERITRAIDALPEELVLGPVQAQVTRHFARARAEARAATLAALDSERYTALRGALEHFLQEPPLTRAARSKKGLEKGVAKAEKRFERRLEEARAALLAEDDADAAVHSARKAGKRARYAIEVTGRKPKALKDRTRALGEHQDAVVGREVLRDLGARAHIDGGNGFTFGLLYGHAAADAARIEEGLASR</sequence>
<dbReference type="Gene3D" id="1.40.20.10">
    <property type="entry name" value="CHAD domain"/>
    <property type="match status" value="1"/>
</dbReference>
<dbReference type="SUPFAM" id="SSF55154">
    <property type="entry name" value="CYTH-like phosphatases"/>
    <property type="match status" value="1"/>
</dbReference>
<dbReference type="InterPro" id="IPR038186">
    <property type="entry name" value="CHAD_dom_sf"/>
</dbReference>
<dbReference type="InterPro" id="IPR033469">
    <property type="entry name" value="CYTH-like_dom_sf"/>
</dbReference>
<gene>
    <name evidence="2" type="ORF">GCM10023175_30620</name>
</gene>
<feature type="domain" description="CHAD" evidence="1">
    <location>
        <begin position="219"/>
        <end position="489"/>
    </location>
</feature>
<evidence type="ECO:0000313" key="2">
    <source>
        <dbReference type="EMBL" id="GAA4547071.1"/>
    </source>
</evidence>
<dbReference type="PANTHER" id="PTHR39339">
    <property type="entry name" value="SLR1444 PROTEIN"/>
    <property type="match status" value="1"/>
</dbReference>
<dbReference type="SMART" id="SM00880">
    <property type="entry name" value="CHAD"/>
    <property type="match status" value="1"/>
</dbReference>
<dbReference type="PANTHER" id="PTHR39339:SF1">
    <property type="entry name" value="CHAD DOMAIN-CONTAINING PROTEIN"/>
    <property type="match status" value="1"/>
</dbReference>
<reference evidence="3" key="1">
    <citation type="journal article" date="2019" name="Int. J. Syst. Evol. Microbiol.">
        <title>The Global Catalogue of Microorganisms (GCM) 10K type strain sequencing project: providing services to taxonomists for standard genome sequencing and annotation.</title>
        <authorList>
            <consortium name="The Broad Institute Genomics Platform"/>
            <consortium name="The Broad Institute Genome Sequencing Center for Infectious Disease"/>
            <person name="Wu L."/>
            <person name="Ma J."/>
        </authorList>
    </citation>
    <scope>NUCLEOTIDE SEQUENCE [LARGE SCALE GENOMIC DNA]</scope>
    <source>
        <strain evidence="3">JCM 17906</strain>
    </source>
</reference>
<protein>
    <submittedName>
        <fullName evidence="2">CYTH and CHAD domain-containing protein</fullName>
    </submittedName>
</protein>
<evidence type="ECO:0000313" key="3">
    <source>
        <dbReference type="Proteomes" id="UP001501598"/>
    </source>
</evidence>
<proteinExistence type="predicted"/>
<accession>A0ABP8RTX0</accession>
<dbReference type="Pfam" id="PF05235">
    <property type="entry name" value="CHAD"/>
    <property type="match status" value="1"/>
</dbReference>
<keyword evidence="3" id="KW-1185">Reference proteome</keyword>